<evidence type="ECO:0000256" key="1">
    <source>
        <dbReference type="SAM" id="SignalP"/>
    </source>
</evidence>
<evidence type="ECO:0008006" key="4">
    <source>
        <dbReference type="Google" id="ProtNLM"/>
    </source>
</evidence>
<sequence length="133" mass="13684">MKFINAITAFGLITMAAAASQAEALCGDLGVMNVAELDVPAGVDPTAIRTCKEHPEGAIKQSLDKRTCWHGSPVGCSKNGYCYKSCGASGSGEWCWTALNGGLGDWKVCNGDEDCSSNDDCGAGNCDSCGCSC</sequence>
<feature type="chain" id="PRO_5028866522" description="IDI-2" evidence="1">
    <location>
        <begin position="25"/>
        <end position="133"/>
    </location>
</feature>
<dbReference type="AlphaFoldDB" id="A0A7H8QUH8"/>
<proteinExistence type="predicted"/>
<keyword evidence="3" id="KW-1185">Reference proteome</keyword>
<evidence type="ECO:0000313" key="2">
    <source>
        <dbReference type="EMBL" id="QKX57664.1"/>
    </source>
</evidence>
<dbReference type="Proteomes" id="UP000509510">
    <property type="component" value="Chromosome II"/>
</dbReference>
<reference evidence="3" key="1">
    <citation type="submission" date="2020-06" db="EMBL/GenBank/DDBJ databases">
        <title>A chromosome-scale genome assembly of Talaromyces rugulosus W13939.</title>
        <authorList>
            <person name="Wang B."/>
            <person name="Guo L."/>
            <person name="Ye K."/>
            <person name="Wang L."/>
        </authorList>
    </citation>
    <scope>NUCLEOTIDE SEQUENCE [LARGE SCALE GENOMIC DNA]</scope>
    <source>
        <strain evidence="3">W13939</strain>
    </source>
</reference>
<accession>A0A7H8QUH8</accession>
<feature type="signal peptide" evidence="1">
    <location>
        <begin position="1"/>
        <end position="24"/>
    </location>
</feature>
<dbReference type="RefSeq" id="XP_035343842.1">
    <property type="nucleotide sequence ID" value="XM_035487949.1"/>
</dbReference>
<evidence type="ECO:0000313" key="3">
    <source>
        <dbReference type="Proteomes" id="UP000509510"/>
    </source>
</evidence>
<name>A0A7H8QUH8_TALRU</name>
<gene>
    <name evidence="2" type="ORF">TRUGW13939_04782</name>
</gene>
<dbReference type="EMBL" id="CP055899">
    <property type="protein sequence ID" value="QKX57664.1"/>
    <property type="molecule type" value="Genomic_DNA"/>
</dbReference>
<protein>
    <recommendedName>
        <fullName evidence="4">IDI-2</fullName>
    </recommendedName>
</protein>
<organism evidence="2 3">
    <name type="scientific">Talaromyces rugulosus</name>
    <name type="common">Penicillium rugulosum</name>
    <dbReference type="NCBI Taxonomy" id="121627"/>
    <lineage>
        <taxon>Eukaryota</taxon>
        <taxon>Fungi</taxon>
        <taxon>Dikarya</taxon>
        <taxon>Ascomycota</taxon>
        <taxon>Pezizomycotina</taxon>
        <taxon>Eurotiomycetes</taxon>
        <taxon>Eurotiomycetidae</taxon>
        <taxon>Eurotiales</taxon>
        <taxon>Trichocomaceae</taxon>
        <taxon>Talaromyces</taxon>
        <taxon>Talaromyces sect. Islandici</taxon>
    </lineage>
</organism>
<dbReference type="GeneID" id="55992282"/>
<keyword evidence="1" id="KW-0732">Signal</keyword>
<dbReference type="KEGG" id="trg:TRUGW13939_04782"/>
<dbReference type="OrthoDB" id="4498054at2759"/>